<dbReference type="Proteomes" id="UP000217431">
    <property type="component" value="Chromosome II"/>
</dbReference>
<protein>
    <submittedName>
        <fullName evidence="1">Uncharacterized protein</fullName>
    </submittedName>
</protein>
<evidence type="ECO:0000313" key="1">
    <source>
        <dbReference type="EMBL" id="BAU18627.1"/>
    </source>
</evidence>
<proteinExistence type="predicted"/>
<accession>A0A0S3UMD7</accession>
<evidence type="ECO:0000313" key="2">
    <source>
        <dbReference type="Proteomes" id="UP000217431"/>
    </source>
</evidence>
<organism evidence="1 2">
    <name type="scientific">Prevotella intermedia</name>
    <dbReference type="NCBI Taxonomy" id="28131"/>
    <lineage>
        <taxon>Bacteria</taxon>
        <taxon>Pseudomonadati</taxon>
        <taxon>Bacteroidota</taxon>
        <taxon>Bacteroidia</taxon>
        <taxon>Bacteroidales</taxon>
        <taxon>Prevotellaceae</taxon>
        <taxon>Prevotella</taxon>
    </lineage>
</organism>
<dbReference type="AlphaFoldDB" id="A0A0S3UMD7"/>
<sequence>MYQHFTKPTLSQCQIEIIVFLRNNLYKMEAAFF</sequence>
<gene>
    <name evidence="1" type="ORF">PIOMA14_II_0122</name>
</gene>
<dbReference type="EMBL" id="AP014598">
    <property type="protein sequence ID" value="BAU18627.1"/>
    <property type="molecule type" value="Genomic_DNA"/>
</dbReference>
<reference evidence="1 2" key="1">
    <citation type="journal article" date="2016" name="DNA Res.">
        <title>The complete genome sequencing of Prevotella intermedia strain OMA14 and a subsequent fine-scale, intra-species genomic comparison reveal an unusual amplification of conjugative and mobile transposons and identify a novel Prevotella-lineage-specific repeat.</title>
        <authorList>
            <person name="Naito M."/>
            <person name="Ogura Y."/>
            <person name="Itoh T."/>
            <person name="Shoji M."/>
            <person name="Okamoto M."/>
            <person name="Hayashi T."/>
            <person name="Nakayama K."/>
        </authorList>
    </citation>
    <scope>NUCLEOTIDE SEQUENCE [LARGE SCALE GENOMIC DNA]</scope>
    <source>
        <strain evidence="1 2">OMA14</strain>
    </source>
</reference>
<name>A0A0S3UMD7_PREIN</name>